<accession>A0A1H6IFG9</accession>
<dbReference type="Proteomes" id="UP000183190">
    <property type="component" value="Unassembled WGS sequence"/>
</dbReference>
<dbReference type="PANTHER" id="PTHR30146">
    <property type="entry name" value="LACI-RELATED TRANSCRIPTIONAL REPRESSOR"/>
    <property type="match status" value="1"/>
</dbReference>
<dbReference type="RefSeq" id="WP_074714679.1">
    <property type="nucleotide sequence ID" value="NZ_FNWV01000002.1"/>
</dbReference>
<dbReference type="EMBL" id="FNWV01000002">
    <property type="protein sequence ID" value="SEH47513.1"/>
    <property type="molecule type" value="Genomic_DNA"/>
</dbReference>
<evidence type="ECO:0000256" key="1">
    <source>
        <dbReference type="ARBA" id="ARBA00023015"/>
    </source>
</evidence>
<dbReference type="OrthoDB" id="56125at2"/>
<evidence type="ECO:0000313" key="5">
    <source>
        <dbReference type="EMBL" id="SEH47513.1"/>
    </source>
</evidence>
<evidence type="ECO:0000259" key="4">
    <source>
        <dbReference type="PROSITE" id="PS50887"/>
    </source>
</evidence>
<evidence type="ECO:0000256" key="2">
    <source>
        <dbReference type="ARBA" id="ARBA00023125"/>
    </source>
</evidence>
<feature type="domain" description="GGDEF" evidence="4">
    <location>
        <begin position="505"/>
        <end position="636"/>
    </location>
</feature>
<keyword evidence="1" id="KW-0805">Transcription regulation</keyword>
<evidence type="ECO:0000256" key="3">
    <source>
        <dbReference type="ARBA" id="ARBA00023163"/>
    </source>
</evidence>
<sequence length="636" mass="72503">MKERKTIAVIAADVFNSYMNRIFIGISEQCRSLGYDVLTFLMAFNLDSGGLIQQGEENIFSLIKSDVIDGVILLAGNLASQNLVDKFVKVFSHWGIPVVALDHDFDFCDSLYAEDTELFEQMTDHFIEAHGCKKIMCLTGPEGSPPAMSRLEGYKRSMKKHGLEIAEDDIIYGDFWKIVSQHLAKEFITGERPIPDAVVCANDDMARSLCNSMVKGGYRIPEDFKISGYDGSKKAVLEIPSISTVCPENIRMGASAVCILHKKITGEDVAPLETLERGRLILARSCGCGSNTLYSVNVGEEYNNRIKRYDDYYTKSCMLDELMEEENLDSLLRRLNGFIYTIRGLDTYMLCLCRNWDNVEKEDDNDYLSEGYADIMEAKMIYTRKHTEFIGRDFYSKGIIPDFMDEYCEGPSVFFLLPLHYMDRCFGYSIFRFDDIRNAESRVFAEWNKNIGLALEYLRVRTKLTSMNQRIFMSSIRDTLTGVYNRKGFKRMAEGIFRKACDEQEKLLVIIADLDRLKMINDNYGHIEGDNAIIVVANALQSCCGMNEVCARTGGDEYALIGCGDYSDESAEKYFEYIRRYLKRYNETSGKPYKVEASLGAFCGVPDKNTDIEGYVGIADERMYGDKQKRRKQRKN</sequence>
<dbReference type="InterPro" id="IPR043128">
    <property type="entry name" value="Rev_trsase/Diguanyl_cyclase"/>
</dbReference>
<dbReference type="NCBIfam" id="TIGR00254">
    <property type="entry name" value="GGDEF"/>
    <property type="match status" value="1"/>
</dbReference>
<keyword evidence="3" id="KW-0804">Transcription</keyword>
<evidence type="ECO:0000313" key="6">
    <source>
        <dbReference type="Proteomes" id="UP000183190"/>
    </source>
</evidence>
<dbReference type="Pfam" id="PF13377">
    <property type="entry name" value="Peripla_BP_3"/>
    <property type="match status" value="1"/>
</dbReference>
<dbReference type="SMART" id="SM00267">
    <property type="entry name" value="GGDEF"/>
    <property type="match status" value="1"/>
</dbReference>
<dbReference type="SUPFAM" id="SSF53822">
    <property type="entry name" value="Periplasmic binding protein-like I"/>
    <property type="match status" value="1"/>
</dbReference>
<dbReference type="CDD" id="cd01949">
    <property type="entry name" value="GGDEF"/>
    <property type="match status" value="1"/>
</dbReference>
<dbReference type="SUPFAM" id="SSF55073">
    <property type="entry name" value="Nucleotide cyclase"/>
    <property type="match status" value="1"/>
</dbReference>
<dbReference type="PANTHER" id="PTHR30146:SF109">
    <property type="entry name" value="HTH-TYPE TRANSCRIPTIONAL REGULATOR GALS"/>
    <property type="match status" value="1"/>
</dbReference>
<dbReference type="Gene3D" id="3.40.50.2300">
    <property type="match status" value="2"/>
</dbReference>
<proteinExistence type="predicted"/>
<keyword evidence="2" id="KW-0238">DNA-binding</keyword>
<dbReference type="GO" id="GO:0000976">
    <property type="term" value="F:transcription cis-regulatory region binding"/>
    <property type="evidence" value="ECO:0007669"/>
    <property type="project" value="TreeGrafter"/>
</dbReference>
<dbReference type="CDD" id="cd06267">
    <property type="entry name" value="PBP1_LacI_sugar_binding-like"/>
    <property type="match status" value="1"/>
</dbReference>
<dbReference type="InterPro" id="IPR046335">
    <property type="entry name" value="LacI/GalR-like_sensor"/>
</dbReference>
<gene>
    <name evidence="5" type="ORF">SAMN02910265_00900</name>
</gene>
<name>A0A1H6IFG9_RUMFL</name>
<dbReference type="InterPro" id="IPR029787">
    <property type="entry name" value="Nucleotide_cyclase"/>
</dbReference>
<dbReference type="Pfam" id="PF00990">
    <property type="entry name" value="GGDEF"/>
    <property type="match status" value="1"/>
</dbReference>
<dbReference type="PROSITE" id="PS50887">
    <property type="entry name" value="GGDEF"/>
    <property type="match status" value="1"/>
</dbReference>
<reference evidence="5 6" key="1">
    <citation type="submission" date="2016-10" db="EMBL/GenBank/DDBJ databases">
        <authorList>
            <person name="de Groot N.N."/>
        </authorList>
    </citation>
    <scope>NUCLEOTIDE SEQUENCE [LARGE SCALE GENOMIC DNA]</scope>
    <source>
        <strain evidence="5 6">YAD2003</strain>
    </source>
</reference>
<organism evidence="5 6">
    <name type="scientific">Ruminococcus flavefaciens</name>
    <dbReference type="NCBI Taxonomy" id="1265"/>
    <lineage>
        <taxon>Bacteria</taxon>
        <taxon>Bacillati</taxon>
        <taxon>Bacillota</taxon>
        <taxon>Clostridia</taxon>
        <taxon>Eubacteriales</taxon>
        <taxon>Oscillospiraceae</taxon>
        <taxon>Ruminococcus</taxon>
    </lineage>
</organism>
<dbReference type="AlphaFoldDB" id="A0A1H6IFG9"/>
<dbReference type="InterPro" id="IPR000160">
    <property type="entry name" value="GGDEF_dom"/>
</dbReference>
<dbReference type="Gene3D" id="3.30.70.270">
    <property type="match status" value="1"/>
</dbReference>
<protein>
    <submittedName>
        <fullName evidence="5">Diguanylate cyclase (GGDEF) domain-containing protein</fullName>
    </submittedName>
</protein>
<dbReference type="InterPro" id="IPR028082">
    <property type="entry name" value="Peripla_BP_I"/>
</dbReference>
<dbReference type="GO" id="GO:0003700">
    <property type="term" value="F:DNA-binding transcription factor activity"/>
    <property type="evidence" value="ECO:0007669"/>
    <property type="project" value="TreeGrafter"/>
</dbReference>